<reference evidence="3" key="1">
    <citation type="submission" date="2021-01" db="EMBL/GenBank/DDBJ databases">
        <title>Whole genome shotgun sequence of Virgisporangium aliadipatigenens NBRC 105644.</title>
        <authorList>
            <person name="Komaki H."/>
            <person name="Tamura T."/>
        </authorList>
    </citation>
    <scope>NUCLEOTIDE SEQUENCE</scope>
    <source>
        <strain evidence="3">NBRC 105644</strain>
    </source>
</reference>
<feature type="transmembrane region" description="Helical" evidence="1">
    <location>
        <begin position="113"/>
        <end position="132"/>
    </location>
</feature>
<evidence type="ECO:0000313" key="4">
    <source>
        <dbReference type="Proteomes" id="UP000619260"/>
    </source>
</evidence>
<dbReference type="PANTHER" id="PTHR39430">
    <property type="entry name" value="MEMBRANE-ASSOCIATED PROTEASE-RELATED"/>
    <property type="match status" value="1"/>
</dbReference>
<feature type="transmembrane region" description="Helical" evidence="1">
    <location>
        <begin position="78"/>
        <end position="101"/>
    </location>
</feature>
<dbReference type="GO" id="GO:0080120">
    <property type="term" value="P:CAAX-box protein maturation"/>
    <property type="evidence" value="ECO:0007669"/>
    <property type="project" value="UniProtKB-ARBA"/>
</dbReference>
<feature type="transmembrane region" description="Helical" evidence="1">
    <location>
        <begin position="193"/>
        <end position="214"/>
    </location>
</feature>
<feature type="transmembrane region" description="Helical" evidence="1">
    <location>
        <begin position="244"/>
        <end position="265"/>
    </location>
</feature>
<proteinExistence type="predicted"/>
<keyword evidence="1" id="KW-0472">Membrane</keyword>
<protein>
    <recommendedName>
        <fullName evidence="2">CAAX prenyl protease 2/Lysostaphin resistance protein A-like domain-containing protein</fullName>
    </recommendedName>
</protein>
<comment type="caution">
    <text evidence="3">The sequence shown here is derived from an EMBL/GenBank/DDBJ whole genome shotgun (WGS) entry which is preliminary data.</text>
</comment>
<organism evidence="3 4">
    <name type="scientific">Virgisporangium aliadipatigenens</name>
    <dbReference type="NCBI Taxonomy" id="741659"/>
    <lineage>
        <taxon>Bacteria</taxon>
        <taxon>Bacillati</taxon>
        <taxon>Actinomycetota</taxon>
        <taxon>Actinomycetes</taxon>
        <taxon>Micromonosporales</taxon>
        <taxon>Micromonosporaceae</taxon>
        <taxon>Virgisporangium</taxon>
    </lineage>
</organism>
<gene>
    <name evidence="3" type="ORF">Val02_05770</name>
</gene>
<keyword evidence="1" id="KW-0812">Transmembrane</keyword>
<sequence length="291" mass="31016">MPGTRRFRLKFPLMLVGVFVLFGVAEGLTAARADDPTWAVSAGFTTAILAVVGYALLSRWIERRDRVPEVSWSNAFRWLIPGIVLGGAAFGTVMLTIRLLGGWGTQTRGDLEGLAITAGIMACVAVSEELLFRGVLTRMLAERFNGWVALIVSSLLFGAMHLANANVTALAALSIVCTGGLLFGVLYLATRSLWLTIGFHFAWNTMQAGVFGTASSGEESTHSLYRTTLDGAEWLTGGAFGPEASAVTVAVITVPALVVLVIAAAKGRLRRITNDAPQPSGQAGREERQYV</sequence>
<evidence type="ECO:0000256" key="1">
    <source>
        <dbReference type="SAM" id="Phobius"/>
    </source>
</evidence>
<evidence type="ECO:0000259" key="2">
    <source>
        <dbReference type="Pfam" id="PF02517"/>
    </source>
</evidence>
<feature type="transmembrane region" description="Helical" evidence="1">
    <location>
        <begin position="169"/>
        <end position="188"/>
    </location>
</feature>
<dbReference type="GO" id="GO:0004175">
    <property type="term" value="F:endopeptidase activity"/>
    <property type="evidence" value="ECO:0007669"/>
    <property type="project" value="UniProtKB-ARBA"/>
</dbReference>
<dbReference type="InterPro" id="IPR003675">
    <property type="entry name" value="Rce1/LyrA-like_dom"/>
</dbReference>
<feature type="domain" description="CAAX prenyl protease 2/Lysostaphin resistance protein A-like" evidence="2">
    <location>
        <begin position="115"/>
        <end position="206"/>
    </location>
</feature>
<keyword evidence="4" id="KW-1185">Reference proteome</keyword>
<dbReference type="RefSeq" id="WP_203897248.1">
    <property type="nucleotide sequence ID" value="NZ_BOPF01000002.1"/>
</dbReference>
<feature type="transmembrane region" description="Helical" evidence="1">
    <location>
        <begin position="144"/>
        <end position="163"/>
    </location>
</feature>
<dbReference type="AlphaFoldDB" id="A0A8J4DNC8"/>
<dbReference type="PANTHER" id="PTHR39430:SF1">
    <property type="entry name" value="PROTEASE"/>
    <property type="match status" value="1"/>
</dbReference>
<name>A0A8J4DNC8_9ACTN</name>
<dbReference type="Proteomes" id="UP000619260">
    <property type="component" value="Unassembled WGS sequence"/>
</dbReference>
<evidence type="ECO:0000313" key="3">
    <source>
        <dbReference type="EMBL" id="GIJ43691.1"/>
    </source>
</evidence>
<dbReference type="EMBL" id="BOPF01000002">
    <property type="protein sequence ID" value="GIJ43691.1"/>
    <property type="molecule type" value="Genomic_DNA"/>
</dbReference>
<dbReference type="Pfam" id="PF02517">
    <property type="entry name" value="Rce1-like"/>
    <property type="match status" value="1"/>
</dbReference>
<keyword evidence="1" id="KW-1133">Transmembrane helix</keyword>
<feature type="transmembrane region" description="Helical" evidence="1">
    <location>
        <begin position="37"/>
        <end position="57"/>
    </location>
</feature>
<accession>A0A8J4DNC8</accession>